<evidence type="ECO:0000313" key="11">
    <source>
        <dbReference type="EMBL" id="KAB1257257.1"/>
    </source>
</evidence>
<dbReference type="PROSITE" id="PS51225">
    <property type="entry name" value="MARVEL"/>
    <property type="match status" value="2"/>
</dbReference>
<protein>
    <submittedName>
        <fullName evidence="11">Myeloid-associated differentiation marker</fullName>
    </submittedName>
</protein>
<sequence>MGYFFRLLQLFSTCVAFSLMASVGNWRATTSNWSTFIFCFFFVVTLIIFIVELCELQYRFPFHWGNFLITWACYFTLFSLSASIIFATTYVQFFPCGPHWDQAITASAFCFISSMVYAAEAIWIWSWPRTGDFSGYLGSVTGLLKVLENLVAYVIFAFISNTDLYQHQPALMWCVAVYSICFILGAVVILLNLVDCENRLPTSFSPFLLGLTLLSILFYASALVLWSLYQFDEKFGGQPQRSSDVSCSDGLTNYVCAWDQRLAVAIMTAVNLLIYVADLVNLARLYFVEIEDQPTDGFLYICASYFTFFCLSAFIIIGTAYIQYLPHGSMWDHAIAATAFSCLASVLYATEVAWPALVWCVAVYSICFILGAVNFLVNNCDCDNDQRLPIPFPHFLVGQTVLSVLLYTSAVVLWPLY</sequence>
<accession>A0A5N4CEG6</accession>
<reference evidence="11 12" key="1">
    <citation type="journal article" date="2019" name="Mol. Ecol. Resour.">
        <title>Improving Illumina assemblies with Hi-C and long reads: an example with the North African dromedary.</title>
        <authorList>
            <person name="Elbers J.P."/>
            <person name="Rogers M.F."/>
            <person name="Perelman P.L."/>
            <person name="Proskuryakova A.A."/>
            <person name="Serdyukova N.A."/>
            <person name="Johnson W.E."/>
            <person name="Horin P."/>
            <person name="Corander J."/>
            <person name="Murphy D."/>
            <person name="Burger P.A."/>
        </authorList>
    </citation>
    <scope>NUCLEOTIDE SEQUENCE [LARGE SCALE GENOMIC DNA]</scope>
    <source>
        <strain evidence="11">Drom800</strain>
        <tissue evidence="11">Blood</tissue>
    </source>
</reference>
<evidence type="ECO:0000256" key="3">
    <source>
        <dbReference type="ARBA" id="ARBA00022737"/>
    </source>
</evidence>
<evidence type="ECO:0000256" key="2">
    <source>
        <dbReference type="ARBA" id="ARBA00022692"/>
    </source>
</evidence>
<name>A0A5N4CEG6_CAMDR</name>
<feature type="transmembrane region" description="Helical" evidence="8">
    <location>
        <begin position="262"/>
        <end position="286"/>
    </location>
</feature>
<feature type="transmembrane region" description="Helical" evidence="8">
    <location>
        <begin position="31"/>
        <end position="54"/>
    </location>
</feature>
<keyword evidence="2 7" id="KW-0812">Transmembrane</keyword>
<comment type="subcellular location">
    <subcellularLocation>
        <location evidence="1">Membrane</location>
        <topology evidence="1">Multi-pass membrane protein</topology>
    </subcellularLocation>
</comment>
<feature type="transmembrane region" description="Helical" evidence="8">
    <location>
        <begin position="330"/>
        <end position="349"/>
    </location>
</feature>
<dbReference type="AlphaFoldDB" id="A0A5N4CEG6"/>
<organism evidence="11 12">
    <name type="scientific">Camelus dromedarius</name>
    <name type="common">Dromedary</name>
    <name type="synonym">Arabian camel</name>
    <dbReference type="NCBI Taxonomy" id="9838"/>
    <lineage>
        <taxon>Eukaryota</taxon>
        <taxon>Metazoa</taxon>
        <taxon>Chordata</taxon>
        <taxon>Craniata</taxon>
        <taxon>Vertebrata</taxon>
        <taxon>Euteleostomi</taxon>
        <taxon>Mammalia</taxon>
        <taxon>Eutheria</taxon>
        <taxon>Laurasiatheria</taxon>
        <taxon>Artiodactyla</taxon>
        <taxon>Tylopoda</taxon>
        <taxon>Camelidae</taxon>
        <taxon>Camelus</taxon>
    </lineage>
</organism>
<feature type="transmembrane region" description="Helical" evidence="8">
    <location>
        <begin position="170"/>
        <end position="194"/>
    </location>
</feature>
<evidence type="ECO:0000259" key="10">
    <source>
        <dbReference type="PROSITE" id="PS51225"/>
    </source>
</evidence>
<feature type="transmembrane region" description="Helical" evidence="8">
    <location>
        <begin position="396"/>
        <end position="416"/>
    </location>
</feature>
<keyword evidence="3" id="KW-0677">Repeat</keyword>
<gene>
    <name evidence="11" type="ORF">Cadr_000026070</name>
</gene>
<dbReference type="GO" id="GO:0005886">
    <property type="term" value="C:plasma membrane"/>
    <property type="evidence" value="ECO:0007669"/>
    <property type="project" value="TreeGrafter"/>
</dbReference>
<dbReference type="GO" id="GO:0005911">
    <property type="term" value="C:cell-cell junction"/>
    <property type="evidence" value="ECO:0007669"/>
    <property type="project" value="TreeGrafter"/>
</dbReference>
<evidence type="ECO:0000256" key="6">
    <source>
        <dbReference type="ARBA" id="ARBA00034721"/>
    </source>
</evidence>
<dbReference type="PANTHER" id="PTHR17068">
    <property type="entry name" value="MYELOID-ASSOCIATED DIFFERENTIATION MARKER MYADM FAMILY MEMBER"/>
    <property type="match status" value="1"/>
</dbReference>
<evidence type="ECO:0000256" key="4">
    <source>
        <dbReference type="ARBA" id="ARBA00022989"/>
    </source>
</evidence>
<feature type="transmembrane region" description="Helical" evidence="8">
    <location>
        <begin position="103"/>
        <end position="124"/>
    </location>
</feature>
<evidence type="ECO:0000256" key="7">
    <source>
        <dbReference type="PROSITE-ProRule" id="PRU00581"/>
    </source>
</evidence>
<keyword evidence="5 7" id="KW-0472">Membrane</keyword>
<evidence type="ECO:0000256" key="5">
    <source>
        <dbReference type="ARBA" id="ARBA00023136"/>
    </source>
</evidence>
<keyword evidence="4 8" id="KW-1133">Transmembrane helix</keyword>
<dbReference type="EMBL" id="JWIN03000027">
    <property type="protein sequence ID" value="KAB1257257.1"/>
    <property type="molecule type" value="Genomic_DNA"/>
</dbReference>
<dbReference type="InterPro" id="IPR047123">
    <property type="entry name" value="MYADM-like"/>
</dbReference>
<dbReference type="InterPro" id="IPR008253">
    <property type="entry name" value="Marvel"/>
</dbReference>
<dbReference type="Proteomes" id="UP000299084">
    <property type="component" value="Unassembled WGS sequence"/>
</dbReference>
<feature type="transmembrane region" description="Helical" evidence="8">
    <location>
        <begin position="66"/>
        <end position="91"/>
    </location>
</feature>
<dbReference type="Pfam" id="PF01284">
    <property type="entry name" value="MARVEL"/>
    <property type="match status" value="2"/>
</dbReference>
<feature type="transmembrane region" description="Helical" evidence="8">
    <location>
        <begin position="136"/>
        <end position="158"/>
    </location>
</feature>
<feature type="transmembrane region" description="Helical" evidence="8">
    <location>
        <begin position="206"/>
        <end position="229"/>
    </location>
</feature>
<proteinExistence type="inferred from homology"/>
<keyword evidence="12" id="KW-1185">Reference proteome</keyword>
<feature type="chain" id="PRO_5024439798" evidence="9">
    <location>
        <begin position="17"/>
        <end position="417"/>
    </location>
</feature>
<evidence type="ECO:0000256" key="8">
    <source>
        <dbReference type="SAM" id="Phobius"/>
    </source>
</evidence>
<feature type="transmembrane region" description="Helical" evidence="8">
    <location>
        <begin position="356"/>
        <end position="376"/>
    </location>
</feature>
<keyword evidence="9" id="KW-0732">Signal</keyword>
<feature type="transmembrane region" description="Helical" evidence="8">
    <location>
        <begin position="298"/>
        <end position="324"/>
    </location>
</feature>
<evidence type="ECO:0000256" key="1">
    <source>
        <dbReference type="ARBA" id="ARBA00004141"/>
    </source>
</evidence>
<dbReference type="PANTHER" id="PTHR17068:SF3">
    <property type="entry name" value="MYELOID-ASSOCIATED DIFFERENTIATION MARKER"/>
    <property type="match status" value="1"/>
</dbReference>
<comment type="similarity">
    <text evidence="6">Belongs to the MAL family.</text>
</comment>
<evidence type="ECO:0000256" key="9">
    <source>
        <dbReference type="SAM" id="SignalP"/>
    </source>
</evidence>
<feature type="domain" description="MARVEL" evidence="10">
    <location>
        <begin position="1"/>
        <end position="129"/>
    </location>
</feature>
<feature type="signal peptide" evidence="9">
    <location>
        <begin position="1"/>
        <end position="16"/>
    </location>
</feature>
<comment type="caution">
    <text evidence="11">The sequence shown here is derived from an EMBL/GenBank/DDBJ whole genome shotgun (WGS) entry which is preliminary data.</text>
</comment>
<feature type="domain" description="MARVEL" evidence="10">
    <location>
        <begin position="136"/>
        <end position="287"/>
    </location>
</feature>
<evidence type="ECO:0000313" key="12">
    <source>
        <dbReference type="Proteomes" id="UP000299084"/>
    </source>
</evidence>